<evidence type="ECO:0000256" key="3">
    <source>
        <dbReference type="ARBA" id="ARBA00022473"/>
    </source>
</evidence>
<protein>
    <recommendedName>
        <fullName evidence="6">LOB domain-containing protein</fullName>
    </recommendedName>
</protein>
<evidence type="ECO:0000256" key="2">
    <source>
        <dbReference type="ARBA" id="ARBA00005474"/>
    </source>
</evidence>
<comment type="subcellular location">
    <subcellularLocation>
        <location evidence="1">Nucleus</location>
    </subcellularLocation>
</comment>
<dbReference type="AlphaFoldDB" id="W1PX40"/>
<gene>
    <name evidence="7" type="ORF">AMTR_s00184p00044240</name>
</gene>
<dbReference type="HOGENOM" id="CLU_1236530_0_0_1"/>
<comment type="similarity">
    <text evidence="2">Belongs to the LOB domain-containing protein family.</text>
</comment>
<feature type="region of interest" description="Disordered" evidence="5">
    <location>
        <begin position="110"/>
        <end position="148"/>
    </location>
</feature>
<evidence type="ECO:0000256" key="5">
    <source>
        <dbReference type="SAM" id="MobiDB-lite"/>
    </source>
</evidence>
<keyword evidence="8" id="KW-1185">Reference proteome</keyword>
<dbReference type="KEGG" id="atr:18440173"/>
<dbReference type="PROSITE" id="PS50891">
    <property type="entry name" value="LOB"/>
    <property type="match status" value="1"/>
</dbReference>
<keyword evidence="4" id="KW-0539">Nucleus</keyword>
<evidence type="ECO:0000256" key="4">
    <source>
        <dbReference type="ARBA" id="ARBA00023242"/>
    </source>
</evidence>
<dbReference type="Proteomes" id="UP000017836">
    <property type="component" value="Unassembled WGS sequence"/>
</dbReference>
<name>W1PX40_AMBTC</name>
<dbReference type="OMA" id="FFEASWN"/>
<dbReference type="GO" id="GO:0001216">
    <property type="term" value="F:DNA-binding transcription activator activity"/>
    <property type="evidence" value="ECO:0000318"/>
    <property type="project" value="GO_Central"/>
</dbReference>
<dbReference type="PANTHER" id="PTHR31301:SF83">
    <property type="entry name" value="PROTEIN ASYMMETRIC LEAVES 2"/>
    <property type="match status" value="1"/>
</dbReference>
<dbReference type="GO" id="GO:0005634">
    <property type="term" value="C:nucleus"/>
    <property type="evidence" value="ECO:0000318"/>
    <property type="project" value="GO_Central"/>
</dbReference>
<keyword evidence="3" id="KW-0217">Developmental protein</keyword>
<dbReference type="GO" id="GO:0006355">
    <property type="term" value="P:regulation of DNA-templated transcription"/>
    <property type="evidence" value="ECO:0000318"/>
    <property type="project" value="GO_Central"/>
</dbReference>
<dbReference type="PANTHER" id="PTHR31301">
    <property type="entry name" value="LOB DOMAIN-CONTAINING PROTEIN 4-RELATED"/>
    <property type="match status" value="1"/>
</dbReference>
<accession>W1PX40</accession>
<sequence>MVTGPCGACKHLRRKCVRECVFAPFFPADNPDKFASIHTVFGASNLTKILSELPRVCRGDAIVSLIYEAESLIRDPTKGPLHHIQSLQMGLEQLQEDIKVAQQELATLISGESSSSNDPPNPAPSLADGRTSDPPMMPPSSVAPPLMPTAPVTDRFLMQPVRQQVASDAVQYEFSSPSAFFEASWNRLMSLTLEDAQRMGVHYIGGQDVTPATGTGMAGTSSLW</sequence>
<dbReference type="eggNOG" id="ENOG502R4HI">
    <property type="taxonomic scope" value="Eukaryota"/>
</dbReference>
<organism evidence="7 8">
    <name type="scientific">Amborella trichopoda</name>
    <dbReference type="NCBI Taxonomy" id="13333"/>
    <lineage>
        <taxon>Eukaryota</taxon>
        <taxon>Viridiplantae</taxon>
        <taxon>Streptophyta</taxon>
        <taxon>Embryophyta</taxon>
        <taxon>Tracheophyta</taxon>
        <taxon>Spermatophyta</taxon>
        <taxon>Magnoliopsida</taxon>
        <taxon>Amborellales</taxon>
        <taxon>Amborellaceae</taxon>
        <taxon>Amborella</taxon>
    </lineage>
</organism>
<feature type="compositionally biased region" description="Low complexity" evidence="5">
    <location>
        <begin position="113"/>
        <end position="134"/>
    </location>
</feature>
<evidence type="ECO:0000256" key="1">
    <source>
        <dbReference type="ARBA" id="ARBA00004123"/>
    </source>
</evidence>
<feature type="domain" description="LOB" evidence="6">
    <location>
        <begin position="4"/>
        <end position="105"/>
    </location>
</feature>
<feature type="compositionally biased region" description="Pro residues" evidence="5">
    <location>
        <begin position="135"/>
        <end position="148"/>
    </location>
</feature>
<proteinExistence type="inferred from homology"/>
<dbReference type="InterPro" id="IPR004883">
    <property type="entry name" value="LOB"/>
</dbReference>
<evidence type="ECO:0000313" key="7">
    <source>
        <dbReference type="EMBL" id="ERN11970.1"/>
    </source>
</evidence>
<evidence type="ECO:0000259" key="6">
    <source>
        <dbReference type="PROSITE" id="PS50891"/>
    </source>
</evidence>
<dbReference type="Pfam" id="PF03195">
    <property type="entry name" value="LOB"/>
    <property type="match status" value="1"/>
</dbReference>
<reference evidence="8" key="1">
    <citation type="journal article" date="2013" name="Science">
        <title>The Amborella genome and the evolution of flowering plants.</title>
        <authorList>
            <consortium name="Amborella Genome Project"/>
        </authorList>
    </citation>
    <scope>NUCLEOTIDE SEQUENCE [LARGE SCALE GENOMIC DNA]</scope>
</reference>
<dbReference type="Gramene" id="ERN11970">
    <property type="protein sequence ID" value="ERN11970"/>
    <property type="gene ID" value="AMTR_s00184p00044240"/>
</dbReference>
<evidence type="ECO:0000313" key="8">
    <source>
        <dbReference type="Proteomes" id="UP000017836"/>
    </source>
</evidence>
<dbReference type="EMBL" id="KI392652">
    <property type="protein sequence ID" value="ERN11970.1"/>
    <property type="molecule type" value="Genomic_DNA"/>
</dbReference>